<dbReference type="InterPro" id="IPR006367">
    <property type="entry name" value="Sirohaem_synthase_N"/>
</dbReference>
<dbReference type="EC" id="1.3.1.76" evidence="2"/>
<dbReference type="SUPFAM" id="SSF75615">
    <property type="entry name" value="Siroheme synthase middle domains-like"/>
    <property type="match status" value="1"/>
</dbReference>
<dbReference type="Proteomes" id="UP001595916">
    <property type="component" value="Unassembled WGS sequence"/>
</dbReference>
<evidence type="ECO:0000256" key="4">
    <source>
        <dbReference type="ARBA" id="ARBA00023027"/>
    </source>
</evidence>
<dbReference type="SUPFAM" id="SSF51735">
    <property type="entry name" value="NAD(P)-binding Rossmann-fold domains"/>
    <property type="match status" value="1"/>
</dbReference>
<dbReference type="RefSeq" id="WP_379788014.1">
    <property type="nucleotide sequence ID" value="NZ_JBHSHL010000015.1"/>
</dbReference>
<gene>
    <name evidence="7" type="ORF">ACFO4R_05305</name>
</gene>
<keyword evidence="8" id="KW-1185">Reference proteome</keyword>
<evidence type="ECO:0000256" key="2">
    <source>
        <dbReference type="ARBA" id="ARBA00012400"/>
    </source>
</evidence>
<dbReference type="Gene3D" id="3.40.50.720">
    <property type="entry name" value="NAD(P)-binding Rossmann-like Domain"/>
    <property type="match status" value="1"/>
</dbReference>
<dbReference type="PANTHER" id="PTHR35330:SF1">
    <property type="entry name" value="SIROHEME BIOSYNTHESIS PROTEIN MET8"/>
    <property type="match status" value="1"/>
</dbReference>
<organism evidence="7 8">
    <name type="scientific">Filifactor villosus</name>
    <dbReference type="NCBI Taxonomy" id="29374"/>
    <lineage>
        <taxon>Bacteria</taxon>
        <taxon>Bacillati</taxon>
        <taxon>Bacillota</taxon>
        <taxon>Clostridia</taxon>
        <taxon>Peptostreptococcales</taxon>
        <taxon>Filifactoraceae</taxon>
        <taxon>Filifactor</taxon>
    </lineage>
</organism>
<protein>
    <recommendedName>
        <fullName evidence="2">precorrin-2 dehydrogenase</fullName>
        <ecNumber evidence="2">1.3.1.76</ecNumber>
    </recommendedName>
</protein>
<evidence type="ECO:0000256" key="3">
    <source>
        <dbReference type="ARBA" id="ARBA00023002"/>
    </source>
</evidence>
<evidence type="ECO:0000256" key="1">
    <source>
        <dbReference type="ARBA" id="ARBA00005010"/>
    </source>
</evidence>
<evidence type="ECO:0000256" key="6">
    <source>
        <dbReference type="ARBA" id="ARBA00047561"/>
    </source>
</evidence>
<dbReference type="InterPro" id="IPR028161">
    <property type="entry name" value="Met8-like"/>
</dbReference>
<sequence>MRYYPLYIDMKEKTFLVVGGGRVACRKARSLLRSEASLIVISKEFSKGFRRIEDERLSLYRMSAEEFFEKHGNLLDKVDFALLATDDREVNRRLAERMKELRILTLVADEKEESDFIMPSVIEKEMLRIAISTEGGSPVISKMIKSRIEEALFDIDFEKLRYIEEVRRISVEASKRGEKKDVAGICEELLKSDKMEVETYLKKIKGEEVWK</sequence>
<dbReference type="InterPro" id="IPR036291">
    <property type="entry name" value="NAD(P)-bd_dom_sf"/>
</dbReference>
<keyword evidence="5" id="KW-0627">Porphyrin biosynthesis</keyword>
<dbReference type="Gene3D" id="3.30.160.110">
    <property type="entry name" value="Siroheme synthase, domain 2"/>
    <property type="match status" value="1"/>
</dbReference>
<comment type="pathway">
    <text evidence="1">Porphyrin-containing compound metabolism; siroheme biosynthesis; sirohydrochlorin from precorrin-2: step 1/1.</text>
</comment>
<dbReference type="EMBL" id="JBHSHL010000015">
    <property type="protein sequence ID" value="MFC4804496.1"/>
    <property type="molecule type" value="Genomic_DNA"/>
</dbReference>
<proteinExistence type="predicted"/>
<comment type="catalytic activity">
    <reaction evidence="6">
        <text>precorrin-2 + NAD(+) = sirohydrochlorin + NADH + 2 H(+)</text>
        <dbReference type="Rhea" id="RHEA:15613"/>
        <dbReference type="ChEBI" id="CHEBI:15378"/>
        <dbReference type="ChEBI" id="CHEBI:57540"/>
        <dbReference type="ChEBI" id="CHEBI:57945"/>
        <dbReference type="ChEBI" id="CHEBI:58351"/>
        <dbReference type="ChEBI" id="CHEBI:58827"/>
        <dbReference type="EC" id="1.3.1.76"/>
    </reaction>
</comment>
<keyword evidence="3" id="KW-0560">Oxidoreductase</keyword>
<comment type="caution">
    <text evidence="7">The sequence shown here is derived from an EMBL/GenBank/DDBJ whole genome shotgun (WGS) entry which is preliminary data.</text>
</comment>
<name>A0ABV9QLE7_9FIRM</name>
<evidence type="ECO:0000313" key="8">
    <source>
        <dbReference type="Proteomes" id="UP001595916"/>
    </source>
</evidence>
<evidence type="ECO:0000313" key="7">
    <source>
        <dbReference type="EMBL" id="MFC4804496.1"/>
    </source>
</evidence>
<dbReference type="NCBIfam" id="TIGR01470">
    <property type="entry name" value="cysG_Nterm"/>
    <property type="match status" value="1"/>
</dbReference>
<dbReference type="PANTHER" id="PTHR35330">
    <property type="entry name" value="SIROHEME BIOSYNTHESIS PROTEIN MET8"/>
    <property type="match status" value="1"/>
</dbReference>
<reference evidence="8" key="1">
    <citation type="journal article" date="2019" name="Int. J. Syst. Evol. Microbiol.">
        <title>The Global Catalogue of Microorganisms (GCM) 10K type strain sequencing project: providing services to taxonomists for standard genome sequencing and annotation.</title>
        <authorList>
            <consortium name="The Broad Institute Genomics Platform"/>
            <consortium name="The Broad Institute Genome Sequencing Center for Infectious Disease"/>
            <person name="Wu L."/>
            <person name="Ma J."/>
        </authorList>
    </citation>
    <scope>NUCLEOTIDE SEQUENCE [LARGE SCALE GENOMIC DNA]</scope>
    <source>
        <strain evidence="8">CCUG 46385</strain>
    </source>
</reference>
<keyword evidence="4" id="KW-0520">NAD</keyword>
<evidence type="ECO:0000256" key="5">
    <source>
        <dbReference type="ARBA" id="ARBA00023244"/>
    </source>
</evidence>
<dbReference type="Pfam" id="PF13241">
    <property type="entry name" value="NAD_binding_7"/>
    <property type="match status" value="1"/>
</dbReference>
<accession>A0ABV9QLE7</accession>